<gene>
    <name evidence="2" type="ORF">AA0114_g1751</name>
</gene>
<name>A0A4Q4MSY7_9PLEO</name>
<dbReference type="EMBL" id="PDXA01000004">
    <property type="protein sequence ID" value="RYN58932.1"/>
    <property type="molecule type" value="Genomic_DNA"/>
</dbReference>
<keyword evidence="1" id="KW-0175">Coiled coil</keyword>
<dbReference type="Proteomes" id="UP000292402">
    <property type="component" value="Unassembled WGS sequence"/>
</dbReference>
<evidence type="ECO:0000313" key="3">
    <source>
        <dbReference type="Proteomes" id="UP000292402"/>
    </source>
</evidence>
<organism evidence="2 3">
    <name type="scientific">Alternaria tenuissima</name>
    <dbReference type="NCBI Taxonomy" id="119927"/>
    <lineage>
        <taxon>Eukaryota</taxon>
        <taxon>Fungi</taxon>
        <taxon>Dikarya</taxon>
        <taxon>Ascomycota</taxon>
        <taxon>Pezizomycotina</taxon>
        <taxon>Dothideomycetes</taxon>
        <taxon>Pleosporomycetidae</taxon>
        <taxon>Pleosporales</taxon>
        <taxon>Pleosporineae</taxon>
        <taxon>Pleosporaceae</taxon>
        <taxon>Alternaria</taxon>
        <taxon>Alternaria sect. Alternaria</taxon>
        <taxon>Alternaria alternata complex</taxon>
    </lineage>
</organism>
<dbReference type="AlphaFoldDB" id="A0A4Q4MSY7"/>
<proteinExistence type="predicted"/>
<feature type="coiled-coil region" evidence="1">
    <location>
        <begin position="274"/>
        <end position="301"/>
    </location>
</feature>
<reference evidence="3" key="1">
    <citation type="journal article" date="2019" name="bioRxiv">
        <title>Genomics, evolutionary history and diagnostics of the Alternaria alternata species group including apple and Asian pear pathotypes.</title>
        <authorList>
            <person name="Armitage A.D."/>
            <person name="Cockerton H.M."/>
            <person name="Sreenivasaprasad S."/>
            <person name="Woodhall J.W."/>
            <person name="Lane C.R."/>
            <person name="Harrison R.J."/>
            <person name="Clarkson J.P."/>
        </authorList>
    </citation>
    <scope>NUCLEOTIDE SEQUENCE [LARGE SCALE GENOMIC DNA]</scope>
    <source>
        <strain evidence="3">FERA 1082</strain>
    </source>
</reference>
<sequence length="340" mass="38085">MAPMSLAQKLATRDAKKTPIASPTAASSVLVNAFVTAPGSKARQQEAEVKVVDAGKIYPLSFGDRKLLATGPKAQITDSEGNVVTDIPIALFRATSTKKEMVAGTNGTEPCIIKIPTNLEVQPVKDLIKHFMDLTTWNKFARDLHSYQSSYWDLQLCSAADFLGMNVYTQHLFNWYWARISSGSLPDYADIDAISAVQTPVGDNIFRKVVNAIARLDYECQIPDPDDYGAYLKTNQRFGVAVEEAKKKMQKHQAYVDKKNWLDAKAELREESDRLMYQQRLKQLEEKAATQQAKWDAQKKKDAELAARVKAKMAEPGKKKWKPDEAGYLRRVRGINVPIT</sequence>
<comment type="caution">
    <text evidence="2">The sequence shown here is derived from an EMBL/GenBank/DDBJ whole genome shotgun (WGS) entry which is preliminary data.</text>
</comment>
<accession>A0A4Q4MSY7</accession>
<protein>
    <submittedName>
        <fullName evidence="2">Uncharacterized protein</fullName>
    </submittedName>
</protein>
<evidence type="ECO:0000256" key="1">
    <source>
        <dbReference type="SAM" id="Coils"/>
    </source>
</evidence>
<evidence type="ECO:0000313" key="2">
    <source>
        <dbReference type="EMBL" id="RYN58932.1"/>
    </source>
</evidence>